<name>A0A1L6TAU0_PISSA</name>
<dbReference type="InterPro" id="IPR050109">
    <property type="entry name" value="HTH-type_TetR-like_transc_reg"/>
</dbReference>
<dbReference type="InterPro" id="IPR001647">
    <property type="entry name" value="HTH_TetR"/>
</dbReference>
<dbReference type="InterPro" id="IPR036271">
    <property type="entry name" value="Tet_transcr_reg_TetR-rel_C_sf"/>
</dbReference>
<dbReference type="InterPro" id="IPR009057">
    <property type="entry name" value="Homeodomain-like_sf"/>
</dbReference>
<dbReference type="Pfam" id="PF00440">
    <property type="entry name" value="TetR_N"/>
    <property type="match status" value="1"/>
</dbReference>
<evidence type="ECO:0000256" key="1">
    <source>
        <dbReference type="ARBA" id="ARBA00023125"/>
    </source>
</evidence>
<gene>
    <name evidence="2" type="ORF">KU39_1239</name>
</gene>
<dbReference type="PRINTS" id="PR00455">
    <property type="entry name" value="HTHTETR"/>
</dbReference>
<dbReference type="PANTHER" id="PTHR30328:SF54">
    <property type="entry name" value="HTH-TYPE TRANSCRIPTIONAL REPRESSOR SCO4008"/>
    <property type="match status" value="1"/>
</dbReference>
<protein>
    <submittedName>
        <fullName evidence="2">Bacterial regulatory s, tetR family protein</fullName>
    </submittedName>
</protein>
<keyword evidence="1" id="KW-0238">DNA-binding</keyword>
<reference evidence="2 3" key="1">
    <citation type="journal article" date="2014" name="Genome Announc.">
        <title>Comparative Genome Analysis of Two Isolates of the Fish Pathogen Piscirickettsia salmonis from Different Hosts Reveals Major Differences in Virulence-Associated Secretion Systems.</title>
        <authorList>
            <person name="Bohle H."/>
            <person name="Henriquez P."/>
            <person name="Grothusen H."/>
            <person name="Navas E."/>
            <person name="Sandoval A."/>
            <person name="Bustamante F."/>
            <person name="Bustos P."/>
            <person name="Mancilla M."/>
        </authorList>
    </citation>
    <scope>NUCLEOTIDE SEQUENCE [LARGE SCALE GENOMIC DNA]</scope>
    <source>
        <strain evidence="3">B1-32597</strain>
    </source>
</reference>
<dbReference type="SUPFAM" id="SSF46689">
    <property type="entry name" value="Homeodomain-like"/>
    <property type="match status" value="1"/>
</dbReference>
<evidence type="ECO:0000313" key="2">
    <source>
        <dbReference type="EMBL" id="ALB22421.1"/>
    </source>
</evidence>
<sequence>MDQGKYDNLTIYIDRTTHNKSIMTTATKKQRPSADITRSNILQAAQKLFASHGFAGTSISMIAKKANINQSLIYHHFTNKHDLWCKAKKEFITPDLSKESPPSTQLQSLALYDFIKTIITIRFNIYKHNPDMGRMLLWQFLEFNDDKPLLEDSSPMMTTILDCITQFKNEGEIHPRYINYTASQLLFYIFTNASSLFTSLYGAWFNKDEMTEEFHKQYADFIITAVYQSLASAPTSP</sequence>
<accession>A0A1L6TAU0</accession>
<organism evidence="2 3">
    <name type="scientific">Piscirickettsia salmonis</name>
    <dbReference type="NCBI Taxonomy" id="1238"/>
    <lineage>
        <taxon>Bacteria</taxon>
        <taxon>Pseudomonadati</taxon>
        <taxon>Pseudomonadota</taxon>
        <taxon>Gammaproteobacteria</taxon>
        <taxon>Thiotrichales</taxon>
        <taxon>Piscirickettsiaceae</taxon>
        <taxon>Piscirickettsia</taxon>
    </lineage>
</organism>
<dbReference type="EMBL" id="CP012508">
    <property type="protein sequence ID" value="ALB22421.1"/>
    <property type="molecule type" value="Genomic_DNA"/>
</dbReference>
<dbReference type="RefSeq" id="WP_017377497.1">
    <property type="nucleotide sequence ID" value="NZ_CP012508.1"/>
</dbReference>
<proteinExistence type="predicted"/>
<dbReference type="Gene3D" id="1.10.357.10">
    <property type="entry name" value="Tetracycline Repressor, domain 2"/>
    <property type="match status" value="1"/>
</dbReference>
<dbReference type="SUPFAM" id="SSF48498">
    <property type="entry name" value="Tetracyclin repressor-like, C-terminal domain"/>
    <property type="match status" value="1"/>
</dbReference>
<dbReference type="GO" id="GO:0003677">
    <property type="term" value="F:DNA binding"/>
    <property type="evidence" value="ECO:0007669"/>
    <property type="project" value="UniProtKB-UniRule"/>
</dbReference>
<evidence type="ECO:0000313" key="3">
    <source>
        <dbReference type="Proteomes" id="UP000029558"/>
    </source>
</evidence>
<dbReference type="PANTHER" id="PTHR30328">
    <property type="entry name" value="TRANSCRIPTIONAL REPRESSOR"/>
    <property type="match status" value="1"/>
</dbReference>
<dbReference type="PROSITE" id="PS50977">
    <property type="entry name" value="HTH_TETR_2"/>
    <property type="match status" value="1"/>
</dbReference>
<dbReference type="Proteomes" id="UP000029558">
    <property type="component" value="Chromosome"/>
</dbReference>
<dbReference type="AlphaFoldDB" id="A0A1L6TAU0"/>